<dbReference type="InterPro" id="IPR000836">
    <property type="entry name" value="PRTase_dom"/>
</dbReference>
<dbReference type="InterPro" id="IPR029057">
    <property type="entry name" value="PRTase-like"/>
</dbReference>
<organism evidence="3 4">
    <name type="scientific">Ramlibacter pallidus</name>
    <dbReference type="NCBI Taxonomy" id="2780087"/>
    <lineage>
        <taxon>Bacteria</taxon>
        <taxon>Pseudomonadati</taxon>
        <taxon>Pseudomonadota</taxon>
        <taxon>Betaproteobacteria</taxon>
        <taxon>Burkholderiales</taxon>
        <taxon>Comamonadaceae</taxon>
        <taxon>Ramlibacter</taxon>
    </lineage>
</organism>
<evidence type="ECO:0000313" key="3">
    <source>
        <dbReference type="EMBL" id="MBE7366593.1"/>
    </source>
</evidence>
<evidence type="ECO:0000259" key="2">
    <source>
        <dbReference type="Pfam" id="PF00156"/>
    </source>
</evidence>
<dbReference type="Gene3D" id="3.40.50.2020">
    <property type="match status" value="1"/>
</dbReference>
<name>A0ABR9RZC3_9BURK</name>
<evidence type="ECO:0000313" key="4">
    <source>
        <dbReference type="Proteomes" id="UP000806285"/>
    </source>
</evidence>
<evidence type="ECO:0000256" key="1">
    <source>
        <dbReference type="ARBA" id="ARBA00008007"/>
    </source>
</evidence>
<dbReference type="PANTHER" id="PTHR47505">
    <property type="entry name" value="DNA UTILIZATION PROTEIN YHGH"/>
    <property type="match status" value="1"/>
</dbReference>
<keyword evidence="4" id="KW-1185">Reference proteome</keyword>
<comment type="caution">
    <text evidence="3">The sequence shown here is derived from an EMBL/GenBank/DDBJ whole genome shotgun (WGS) entry which is preliminary data.</text>
</comment>
<comment type="similarity">
    <text evidence="1">Belongs to the ComF/GntX family.</text>
</comment>
<protein>
    <submittedName>
        <fullName evidence="3">ComF family protein</fullName>
    </submittedName>
</protein>
<sequence>MPWQGVPSILSRMRTAWLQRWTSAPPSRCAVCGAWPAQPLCDGCVVRFGQPRHRCRTCALPVPETVAACGACLREPPPLDACFAAVPYAYPWSGLVARFKFSGEAGWAGALASLMARTPGVDDALTQADLLLPLPLAPRRLAERGFNQALLLARALARDKVETQLLLRLRETGAQATLDRRARRANVRDAFGVDPLRAAELQGRAVLLVDDVMTSGASLHAAASAVRRAGARSVSAVVLARTEEA</sequence>
<dbReference type="Pfam" id="PF00156">
    <property type="entry name" value="Pribosyltran"/>
    <property type="match status" value="1"/>
</dbReference>
<reference evidence="3 4" key="1">
    <citation type="submission" date="2020-10" db="EMBL/GenBank/DDBJ databases">
        <title>Ramlibacter sp. HM2 16S ribosomal RNA gene Genome sequencing and assembly.</title>
        <authorList>
            <person name="Kang M."/>
        </authorList>
    </citation>
    <scope>NUCLEOTIDE SEQUENCE [LARGE SCALE GENOMIC DNA]</scope>
    <source>
        <strain evidence="3 4">HM2</strain>
    </source>
</reference>
<dbReference type="EMBL" id="JADDIV010000001">
    <property type="protein sequence ID" value="MBE7366593.1"/>
    <property type="molecule type" value="Genomic_DNA"/>
</dbReference>
<gene>
    <name evidence="3" type="ORF">IM787_03335</name>
</gene>
<dbReference type="PANTHER" id="PTHR47505:SF1">
    <property type="entry name" value="DNA UTILIZATION PROTEIN YHGH"/>
    <property type="match status" value="1"/>
</dbReference>
<proteinExistence type="inferred from homology"/>
<dbReference type="InterPro" id="IPR051910">
    <property type="entry name" value="ComF/GntX_DNA_util-trans"/>
</dbReference>
<accession>A0ABR9RZC3</accession>
<dbReference type="SUPFAM" id="SSF53271">
    <property type="entry name" value="PRTase-like"/>
    <property type="match status" value="1"/>
</dbReference>
<dbReference type="Proteomes" id="UP000806285">
    <property type="component" value="Unassembled WGS sequence"/>
</dbReference>
<dbReference type="CDD" id="cd06223">
    <property type="entry name" value="PRTases_typeI"/>
    <property type="match status" value="1"/>
</dbReference>
<feature type="domain" description="Phosphoribosyltransferase" evidence="2">
    <location>
        <begin position="196"/>
        <end position="241"/>
    </location>
</feature>